<dbReference type="SUPFAM" id="SSF51182">
    <property type="entry name" value="RmlC-like cupins"/>
    <property type="match status" value="1"/>
</dbReference>
<gene>
    <name evidence="2" type="ORF">L0665_08185</name>
</gene>
<dbReference type="Proteomes" id="UP001143747">
    <property type="component" value="Unassembled WGS sequence"/>
</dbReference>
<keyword evidence="3" id="KW-1185">Reference proteome</keyword>
<dbReference type="RefSeq" id="WP_274925206.1">
    <property type="nucleotide sequence ID" value="NZ_JAKELO010000002.1"/>
</dbReference>
<dbReference type="AlphaFoldDB" id="A0A9Q4KTL8"/>
<accession>A0A9Q4KTL8</accession>
<dbReference type="EMBL" id="JAKELO010000002">
    <property type="protein sequence ID" value="MDE4908582.1"/>
    <property type="molecule type" value="Genomic_DNA"/>
</dbReference>
<organism evidence="2 3">
    <name type="scientific">Methanogenium marinum</name>
    <dbReference type="NCBI Taxonomy" id="348610"/>
    <lineage>
        <taxon>Archaea</taxon>
        <taxon>Methanobacteriati</taxon>
        <taxon>Methanobacteriota</taxon>
        <taxon>Stenosarchaea group</taxon>
        <taxon>Methanomicrobia</taxon>
        <taxon>Methanomicrobiales</taxon>
        <taxon>Methanomicrobiaceae</taxon>
        <taxon>Methanogenium</taxon>
    </lineage>
</organism>
<sequence>MERTQIVKQFDEGTIISPQTEIQSGSLEWYEHPAFKGVYLKDLIPGSDTNGQFSCHIVRIEKGCEVGDHSHETQWEFNESLQGNGVFVLGGKRIPFGSNYSFVTPPGVEHTVIAEDEDLYILAKFIPAL</sequence>
<dbReference type="InterPro" id="IPR013096">
    <property type="entry name" value="Cupin_2"/>
</dbReference>
<name>A0A9Q4KTL8_9EURY</name>
<reference evidence="2" key="1">
    <citation type="submission" date="2022-01" db="EMBL/GenBank/DDBJ databases">
        <title>Draft genome of Methanogenium marinum DSM 15558.</title>
        <authorList>
            <person name="Chen S.-C."/>
            <person name="You Y.-T."/>
        </authorList>
    </citation>
    <scope>NUCLEOTIDE SEQUENCE</scope>
    <source>
        <strain evidence="2">DSM 15558</strain>
    </source>
</reference>
<dbReference type="Gene3D" id="2.60.120.10">
    <property type="entry name" value="Jelly Rolls"/>
    <property type="match status" value="1"/>
</dbReference>
<dbReference type="InterPro" id="IPR014710">
    <property type="entry name" value="RmlC-like_jellyroll"/>
</dbReference>
<feature type="domain" description="Cupin type-2" evidence="1">
    <location>
        <begin position="57"/>
        <end position="117"/>
    </location>
</feature>
<protein>
    <submittedName>
        <fullName evidence="2">Cupin domain-containing protein</fullName>
    </submittedName>
</protein>
<evidence type="ECO:0000313" key="2">
    <source>
        <dbReference type="EMBL" id="MDE4908582.1"/>
    </source>
</evidence>
<comment type="caution">
    <text evidence="2">The sequence shown here is derived from an EMBL/GenBank/DDBJ whole genome shotgun (WGS) entry which is preliminary data.</text>
</comment>
<dbReference type="Pfam" id="PF07883">
    <property type="entry name" value="Cupin_2"/>
    <property type="match status" value="1"/>
</dbReference>
<evidence type="ECO:0000313" key="3">
    <source>
        <dbReference type="Proteomes" id="UP001143747"/>
    </source>
</evidence>
<evidence type="ECO:0000259" key="1">
    <source>
        <dbReference type="Pfam" id="PF07883"/>
    </source>
</evidence>
<proteinExistence type="predicted"/>
<dbReference type="InterPro" id="IPR011051">
    <property type="entry name" value="RmlC_Cupin_sf"/>
</dbReference>